<dbReference type="KEGG" id="pcu:PC_RS08245"/>
<keyword evidence="4" id="KW-1133">Transmembrane helix</keyword>
<name>Q6MAF3_PARUW</name>
<dbReference type="EMBL" id="BX908798">
    <property type="protein sequence ID" value="CAF24446.1"/>
    <property type="molecule type" value="Genomic_DNA"/>
</dbReference>
<dbReference type="HOGENOM" id="CLU_2618844_0_0_0"/>
<dbReference type="AlphaFoldDB" id="Q6MAF3"/>
<reference evidence="5 6" key="1">
    <citation type="journal article" date="2004" name="Science">
        <title>Illuminating the evolutionary history of chlamydiae.</title>
        <authorList>
            <person name="Horn M."/>
            <person name="Collingro A."/>
            <person name="Schmitz-Esser S."/>
            <person name="Beier C.L."/>
            <person name="Purkhold U."/>
            <person name="Fartmann B."/>
            <person name="Brandt P."/>
            <person name="Nyakatura G.J."/>
            <person name="Droege M."/>
            <person name="Frishman D."/>
            <person name="Rattei T."/>
            <person name="Mewes H."/>
            <person name="Wagner M."/>
        </authorList>
    </citation>
    <scope>NUCLEOTIDE SEQUENCE [LARGE SCALE GENOMIC DNA]</scope>
    <source>
        <strain evidence="5 6">UWE25</strain>
    </source>
</reference>
<keyword evidence="1" id="KW-0732">Signal</keyword>
<evidence type="ECO:0000256" key="2">
    <source>
        <dbReference type="ARBA" id="ARBA00022737"/>
    </source>
</evidence>
<dbReference type="RefSeq" id="WP_011176267.1">
    <property type="nucleotide sequence ID" value="NC_005861.2"/>
</dbReference>
<keyword evidence="4" id="KW-0812">Transmembrane</keyword>
<keyword evidence="2" id="KW-0677">Repeat</keyword>
<dbReference type="Proteomes" id="UP000000529">
    <property type="component" value="Chromosome"/>
</dbReference>
<keyword evidence="4" id="KW-0472">Membrane</keyword>
<feature type="transmembrane region" description="Helical" evidence="4">
    <location>
        <begin position="17"/>
        <end position="37"/>
    </location>
</feature>
<dbReference type="Pfam" id="PF04886">
    <property type="entry name" value="PT"/>
    <property type="match status" value="1"/>
</dbReference>
<proteinExistence type="predicted"/>
<evidence type="ECO:0000313" key="6">
    <source>
        <dbReference type="Proteomes" id="UP000000529"/>
    </source>
</evidence>
<protein>
    <submittedName>
        <fullName evidence="5">Uncharacterized protein</fullName>
    </submittedName>
</protein>
<feature type="region of interest" description="Disordered" evidence="3">
    <location>
        <begin position="54"/>
        <end position="78"/>
    </location>
</feature>
<dbReference type="InterPro" id="IPR006970">
    <property type="entry name" value="PT"/>
</dbReference>
<evidence type="ECO:0000256" key="3">
    <source>
        <dbReference type="SAM" id="MobiDB-lite"/>
    </source>
</evidence>
<sequence>MQKLFDLFEHRSFKEQLILWLLSLVLLPLIWTTFISYELSKKLILDQSTNQPINQSTNQPINQSTNQPINQSTNQPII</sequence>
<organism evidence="5 6">
    <name type="scientific">Protochlamydia amoebophila (strain UWE25)</name>
    <dbReference type="NCBI Taxonomy" id="264201"/>
    <lineage>
        <taxon>Bacteria</taxon>
        <taxon>Pseudomonadati</taxon>
        <taxon>Chlamydiota</taxon>
        <taxon>Chlamydiia</taxon>
        <taxon>Parachlamydiales</taxon>
        <taxon>Parachlamydiaceae</taxon>
        <taxon>Candidatus Protochlamydia</taxon>
    </lineage>
</organism>
<keyword evidence="6" id="KW-1185">Reference proteome</keyword>
<accession>Q6MAF3</accession>
<evidence type="ECO:0000256" key="4">
    <source>
        <dbReference type="SAM" id="Phobius"/>
    </source>
</evidence>
<evidence type="ECO:0000313" key="5">
    <source>
        <dbReference type="EMBL" id="CAF24446.1"/>
    </source>
</evidence>
<gene>
    <name evidence="5" type="ORF">PC_RS08245</name>
</gene>
<evidence type="ECO:0000256" key="1">
    <source>
        <dbReference type="ARBA" id="ARBA00022729"/>
    </source>
</evidence>